<accession>A0A4P9WMR3</accession>
<protein>
    <submittedName>
        <fullName evidence="1">Uncharacterized protein</fullName>
    </submittedName>
</protein>
<dbReference type="Proteomes" id="UP000269721">
    <property type="component" value="Unassembled WGS sequence"/>
</dbReference>
<gene>
    <name evidence="1" type="ORF">BDK51DRAFT_35262</name>
</gene>
<keyword evidence="2" id="KW-1185">Reference proteome</keyword>
<dbReference type="AlphaFoldDB" id="A0A4P9WMR3"/>
<dbReference type="EMBL" id="KZ993916">
    <property type="protein sequence ID" value="RKO94371.1"/>
    <property type="molecule type" value="Genomic_DNA"/>
</dbReference>
<sequence length="206" mass="21849">MAVLMGPPPTRNLRWSSGIPRAKQKSNTPLVFPQTLRLLVTYHNLAQLGGNLASCPMPLPPMPSPTGIPSSSIQNGPELLSWLHQPVPPAAALLLYQAQKKLLVFSLPNSGVYKGPPGGGQLVNISVVNMYTEKKPPLNPNSIFEDGAGDTLSAGQQAGSEDFETPALFKNASLITFNTNPIGPTVGGPFIGHNHFIHVHIVPGVT</sequence>
<evidence type="ECO:0000313" key="2">
    <source>
        <dbReference type="Proteomes" id="UP000269721"/>
    </source>
</evidence>
<organism evidence="1 2">
    <name type="scientific">Blyttiomyces helicus</name>
    <dbReference type="NCBI Taxonomy" id="388810"/>
    <lineage>
        <taxon>Eukaryota</taxon>
        <taxon>Fungi</taxon>
        <taxon>Fungi incertae sedis</taxon>
        <taxon>Chytridiomycota</taxon>
        <taxon>Chytridiomycota incertae sedis</taxon>
        <taxon>Chytridiomycetes</taxon>
        <taxon>Chytridiomycetes incertae sedis</taxon>
        <taxon>Blyttiomyces</taxon>
    </lineage>
</organism>
<proteinExistence type="predicted"/>
<reference evidence="2" key="1">
    <citation type="journal article" date="2018" name="Nat. Microbiol.">
        <title>Leveraging single-cell genomics to expand the fungal tree of life.</title>
        <authorList>
            <person name="Ahrendt S.R."/>
            <person name="Quandt C.A."/>
            <person name="Ciobanu D."/>
            <person name="Clum A."/>
            <person name="Salamov A."/>
            <person name="Andreopoulos B."/>
            <person name="Cheng J.F."/>
            <person name="Woyke T."/>
            <person name="Pelin A."/>
            <person name="Henrissat B."/>
            <person name="Reynolds N.K."/>
            <person name="Benny G.L."/>
            <person name="Smith M.E."/>
            <person name="James T.Y."/>
            <person name="Grigoriev I.V."/>
        </authorList>
    </citation>
    <scope>NUCLEOTIDE SEQUENCE [LARGE SCALE GENOMIC DNA]</scope>
</reference>
<name>A0A4P9WMR3_9FUNG</name>
<evidence type="ECO:0000313" key="1">
    <source>
        <dbReference type="EMBL" id="RKO94371.1"/>
    </source>
</evidence>